<organism evidence="10 11">
    <name type="scientific">Hortaea werneckii</name>
    <name type="common">Black yeast</name>
    <name type="synonym">Cladosporium werneckii</name>
    <dbReference type="NCBI Taxonomy" id="91943"/>
    <lineage>
        <taxon>Eukaryota</taxon>
        <taxon>Fungi</taxon>
        <taxon>Dikarya</taxon>
        <taxon>Ascomycota</taxon>
        <taxon>Pezizomycotina</taxon>
        <taxon>Dothideomycetes</taxon>
        <taxon>Dothideomycetidae</taxon>
        <taxon>Mycosphaerellales</taxon>
        <taxon>Teratosphaeriaceae</taxon>
        <taxon>Hortaea</taxon>
    </lineage>
</organism>
<dbReference type="InterPro" id="IPR027417">
    <property type="entry name" value="P-loop_NTPase"/>
</dbReference>
<dbReference type="GO" id="GO:0002098">
    <property type="term" value="P:tRNA wobble uridine modification"/>
    <property type="evidence" value="ECO:0007669"/>
    <property type="project" value="InterPro"/>
</dbReference>
<proteinExistence type="inferred from homology"/>
<dbReference type="InterPro" id="IPR008728">
    <property type="entry name" value="Elongator_complex_protein_4"/>
</dbReference>
<dbReference type="AlphaFoldDB" id="A0A3M7AER9"/>
<keyword evidence="8" id="KW-0539">Nucleus</keyword>
<evidence type="ECO:0000256" key="5">
    <source>
        <dbReference type="ARBA" id="ARBA00020265"/>
    </source>
</evidence>
<dbReference type="PANTHER" id="PTHR12896:SF1">
    <property type="entry name" value="ELONGATOR COMPLEX PROTEIN 4"/>
    <property type="match status" value="1"/>
</dbReference>
<gene>
    <name evidence="10" type="ORF">D0867_00501</name>
</gene>
<evidence type="ECO:0000256" key="2">
    <source>
        <dbReference type="ARBA" id="ARBA00004496"/>
    </source>
</evidence>
<feature type="compositionally biased region" description="Polar residues" evidence="9">
    <location>
        <begin position="67"/>
        <end position="77"/>
    </location>
</feature>
<evidence type="ECO:0000313" key="11">
    <source>
        <dbReference type="Proteomes" id="UP000271337"/>
    </source>
</evidence>
<name>A0A3M7AER9_HORWE</name>
<dbReference type="PANTHER" id="PTHR12896">
    <property type="entry name" value="PAX6 NEIGHBOR PROTEIN PAXNEB"/>
    <property type="match status" value="1"/>
</dbReference>
<dbReference type="VEuPathDB" id="FungiDB:BTJ68_02347"/>
<feature type="region of interest" description="Disordered" evidence="9">
    <location>
        <begin position="62"/>
        <end position="84"/>
    </location>
</feature>
<evidence type="ECO:0000256" key="8">
    <source>
        <dbReference type="ARBA" id="ARBA00023242"/>
    </source>
</evidence>
<dbReference type="GO" id="GO:0008023">
    <property type="term" value="C:transcription elongation factor complex"/>
    <property type="evidence" value="ECO:0007669"/>
    <property type="project" value="TreeGrafter"/>
</dbReference>
<accession>A0A3M7AER9</accession>
<evidence type="ECO:0000256" key="9">
    <source>
        <dbReference type="SAM" id="MobiDB-lite"/>
    </source>
</evidence>
<reference evidence="10 11" key="1">
    <citation type="journal article" date="2018" name="BMC Genomics">
        <title>Genomic evidence for intraspecific hybridization in a clonal and extremely halotolerant yeast.</title>
        <authorList>
            <person name="Gostincar C."/>
            <person name="Stajich J.E."/>
            <person name="Zupancic J."/>
            <person name="Zalar P."/>
            <person name="Gunde-Cimerman N."/>
        </authorList>
    </citation>
    <scope>NUCLEOTIDE SEQUENCE [LARGE SCALE GENOMIC DNA]</scope>
    <source>
        <strain evidence="10 11">EXF-6669</strain>
    </source>
</reference>
<keyword evidence="6" id="KW-0963">Cytoplasm</keyword>
<comment type="similarity">
    <text evidence="4">Belongs to the ELP4 family.</text>
</comment>
<comment type="pathway">
    <text evidence="3">tRNA modification; 5-methoxycarbonylmethyl-2-thiouridine-tRNA biosynthesis.</text>
</comment>
<dbReference type="EMBL" id="QWIL01000022">
    <property type="protein sequence ID" value="RMY25770.1"/>
    <property type="molecule type" value="Genomic_DNA"/>
</dbReference>
<feature type="region of interest" description="Disordered" evidence="9">
    <location>
        <begin position="402"/>
        <end position="429"/>
    </location>
</feature>
<evidence type="ECO:0000256" key="6">
    <source>
        <dbReference type="ARBA" id="ARBA00022490"/>
    </source>
</evidence>
<dbReference type="UniPathway" id="UPA00988"/>
<dbReference type="Proteomes" id="UP000271337">
    <property type="component" value="Unassembled WGS sequence"/>
</dbReference>
<dbReference type="Pfam" id="PF05625">
    <property type="entry name" value="PAXNEB"/>
    <property type="match status" value="1"/>
</dbReference>
<evidence type="ECO:0000256" key="1">
    <source>
        <dbReference type="ARBA" id="ARBA00004123"/>
    </source>
</evidence>
<comment type="subcellular location">
    <subcellularLocation>
        <location evidence="2">Cytoplasm</location>
    </subcellularLocation>
    <subcellularLocation>
        <location evidence="1">Nucleus</location>
    </subcellularLocation>
</comment>
<evidence type="ECO:0000313" key="10">
    <source>
        <dbReference type="EMBL" id="RMY25770.1"/>
    </source>
</evidence>
<dbReference type="OrthoDB" id="289162at2759"/>
<dbReference type="Gene3D" id="3.40.50.300">
    <property type="entry name" value="P-loop containing nucleotide triphosphate hydrolases"/>
    <property type="match status" value="1"/>
</dbReference>
<evidence type="ECO:0000256" key="3">
    <source>
        <dbReference type="ARBA" id="ARBA00005043"/>
    </source>
</evidence>
<evidence type="ECO:0000256" key="7">
    <source>
        <dbReference type="ARBA" id="ARBA00022694"/>
    </source>
</evidence>
<dbReference type="GO" id="GO:0005737">
    <property type="term" value="C:cytoplasm"/>
    <property type="evidence" value="ECO:0007669"/>
    <property type="project" value="UniProtKB-SubCell"/>
</dbReference>
<feature type="region of interest" description="Disordered" evidence="9">
    <location>
        <begin position="184"/>
        <end position="206"/>
    </location>
</feature>
<protein>
    <recommendedName>
        <fullName evidence="5">Elongator complex protein 4</fullName>
    </recommendedName>
</protein>
<dbReference type="CDD" id="cd19494">
    <property type="entry name" value="Elp4"/>
    <property type="match status" value="1"/>
</dbReference>
<keyword evidence="7" id="KW-0819">tRNA processing</keyword>
<dbReference type="GO" id="GO:0033588">
    <property type="term" value="C:elongator holoenzyme complex"/>
    <property type="evidence" value="ECO:0007669"/>
    <property type="project" value="InterPro"/>
</dbReference>
<evidence type="ECO:0000256" key="4">
    <source>
        <dbReference type="ARBA" id="ARBA00007573"/>
    </source>
</evidence>
<sequence>MVHFPFETLHNGCDPTTLILGRKKPAKISDPEPRPNLQPAPHVMAFRKRNVAVGKGVGGDADGVPATVQTGVRPSSLTSSHPVVSTGSSSLDEILGGHAGLALGSSLLIEESGTTDFSGALLKYYAAEGICHGHAVHVVGMGDGWIRDLPAVAEEKSSRRTSASSSSSGEEKMKIAWRYEKLGQTGERAPPSPRSHPDQNDPSTPHIPFCHTFDLTKRLTIPPTARVNHIPLKSPTKPFESIIPSLEQAIQTLPPGTLHRLVIPTVLSPALWPPTASRPENFLHFLHSLRALLQKHPTQLTAMMTLPLELQPRTAGLTRWAELLSDGVLELTPFPHLMDASRSGLAESGGARASKDEQPQGMLKVHKLPITTARGEGGAGAGNTIGEDLSFTVSRRKFEIKPFALPPAEGDQEAQKDGGNGLTGKDVEF</sequence>
<comment type="caution">
    <text evidence="10">The sequence shown here is derived from an EMBL/GenBank/DDBJ whole genome shotgun (WGS) entry which is preliminary data.</text>
</comment>